<proteinExistence type="predicted"/>
<evidence type="ECO:0000313" key="1">
    <source>
        <dbReference type="EMBL" id="QHT80060.1"/>
    </source>
</evidence>
<accession>A0A6C0HI82</accession>
<organism evidence="1">
    <name type="scientific">viral metagenome</name>
    <dbReference type="NCBI Taxonomy" id="1070528"/>
    <lineage>
        <taxon>unclassified sequences</taxon>
        <taxon>metagenomes</taxon>
        <taxon>organismal metagenomes</taxon>
    </lineage>
</organism>
<protein>
    <submittedName>
        <fullName evidence="1">Uncharacterized protein</fullName>
    </submittedName>
</protein>
<sequence>MECLLVIDNSVYIFFYKYYYTDKGMFYSMNINYIFVI</sequence>
<dbReference type="AlphaFoldDB" id="A0A6C0HI82"/>
<name>A0A6C0HI82_9ZZZZ</name>
<reference evidence="1" key="1">
    <citation type="journal article" date="2020" name="Nature">
        <title>Giant virus diversity and host interactions through global metagenomics.</title>
        <authorList>
            <person name="Schulz F."/>
            <person name="Roux S."/>
            <person name="Paez-Espino D."/>
            <person name="Jungbluth S."/>
            <person name="Walsh D.A."/>
            <person name="Denef V.J."/>
            <person name="McMahon K.D."/>
            <person name="Konstantinidis K.T."/>
            <person name="Eloe-Fadrosh E.A."/>
            <person name="Kyrpides N.C."/>
            <person name="Woyke T."/>
        </authorList>
    </citation>
    <scope>NUCLEOTIDE SEQUENCE</scope>
    <source>
        <strain evidence="1">GVMAG-M-3300023184-105</strain>
    </source>
</reference>
<dbReference type="EMBL" id="MN739959">
    <property type="protein sequence ID" value="QHT80060.1"/>
    <property type="molecule type" value="Genomic_DNA"/>
</dbReference>